<sequence>MGGAARTHGERGAACQTTGPGGSIVPLRMAACRRAGAPARRRRITASAAACGFGKVPSAASVRPPAK</sequence>
<protein>
    <submittedName>
        <fullName evidence="2">Uncharacterized protein</fullName>
    </submittedName>
</protein>
<organism evidence="2 3">
    <name type="scientific">Pandoraea nosoerga</name>
    <dbReference type="NCBI Taxonomy" id="2508296"/>
    <lineage>
        <taxon>Bacteria</taxon>
        <taxon>Pseudomonadati</taxon>
        <taxon>Pseudomonadota</taxon>
        <taxon>Betaproteobacteria</taxon>
        <taxon>Burkholderiales</taxon>
        <taxon>Burkholderiaceae</taxon>
        <taxon>Pandoraea</taxon>
    </lineage>
</organism>
<accession>A0A5E4VEY2</accession>
<dbReference type="AlphaFoldDB" id="A0A5E4VEY2"/>
<dbReference type="EMBL" id="CABPSC010000009">
    <property type="protein sequence ID" value="VVE10333.1"/>
    <property type="molecule type" value="Genomic_DNA"/>
</dbReference>
<name>A0A5E4VEY2_9BURK</name>
<proteinExistence type="predicted"/>
<evidence type="ECO:0000256" key="1">
    <source>
        <dbReference type="SAM" id="MobiDB-lite"/>
    </source>
</evidence>
<dbReference type="Proteomes" id="UP000367825">
    <property type="component" value="Unassembled WGS sequence"/>
</dbReference>
<evidence type="ECO:0000313" key="3">
    <source>
        <dbReference type="Proteomes" id="UP000367825"/>
    </source>
</evidence>
<feature type="region of interest" description="Disordered" evidence="1">
    <location>
        <begin position="1"/>
        <end position="23"/>
    </location>
</feature>
<evidence type="ECO:0000313" key="2">
    <source>
        <dbReference type="EMBL" id="VVE10333.1"/>
    </source>
</evidence>
<gene>
    <name evidence="2" type="ORF">PNO31109_02593</name>
</gene>
<reference evidence="2 3" key="1">
    <citation type="submission" date="2019-08" db="EMBL/GenBank/DDBJ databases">
        <authorList>
            <person name="Peeters C."/>
        </authorList>
    </citation>
    <scope>NUCLEOTIDE SEQUENCE [LARGE SCALE GENOMIC DNA]</scope>
    <source>
        <strain evidence="2 3">LMG 31109</strain>
    </source>
</reference>
<keyword evidence="3" id="KW-1185">Reference proteome</keyword>